<dbReference type="PANTHER" id="PTHR40056:SF1">
    <property type="entry name" value="DUF1836 DOMAIN-CONTAINING PROTEIN"/>
    <property type="match status" value="1"/>
</dbReference>
<name>A0A9D2MYX9_9FIRM</name>
<accession>A0A9D2MYX9</accession>
<proteinExistence type="predicted"/>
<dbReference type="InterPro" id="IPR014975">
    <property type="entry name" value="DUF1836"/>
</dbReference>
<organism evidence="1 2">
    <name type="scientific">Candidatus Enterocloster excrementipullorum</name>
    <dbReference type="NCBI Taxonomy" id="2838559"/>
    <lineage>
        <taxon>Bacteria</taxon>
        <taxon>Bacillati</taxon>
        <taxon>Bacillota</taxon>
        <taxon>Clostridia</taxon>
        <taxon>Lachnospirales</taxon>
        <taxon>Lachnospiraceae</taxon>
        <taxon>Enterocloster</taxon>
    </lineage>
</organism>
<protein>
    <submittedName>
        <fullName evidence="1">DUF1836 domain-containing protein</fullName>
    </submittedName>
</protein>
<comment type="caution">
    <text evidence="1">The sequence shown here is derived from an EMBL/GenBank/DDBJ whole genome shotgun (WGS) entry which is preliminary data.</text>
</comment>
<sequence length="208" mass="24705">MKTNEERLKHLMDCLDRQTHVKPEQIPDIDLYMDQVTTFMEEHLKDTRRYPDDKVLTKTMINNYAKNNLLPPPVKKKYSKDHMLMLIFIYYFKSLLAFNDIETLFAPITSKHFSGCSSKLSLEDIYREVFTLEDGEMKNLKADVEAKFGRAMETFQDAPITEQEREYLQLFSFICELSFDVYLKKQMIEMLTDELRADDPGTRRKEKK</sequence>
<dbReference type="EMBL" id="DWWT01000026">
    <property type="protein sequence ID" value="HJC05725.1"/>
    <property type="molecule type" value="Genomic_DNA"/>
</dbReference>
<dbReference type="Pfam" id="PF08876">
    <property type="entry name" value="DUF1836"/>
    <property type="match status" value="1"/>
</dbReference>
<reference evidence="1" key="2">
    <citation type="submission" date="2021-04" db="EMBL/GenBank/DDBJ databases">
        <authorList>
            <person name="Gilroy R."/>
        </authorList>
    </citation>
    <scope>NUCLEOTIDE SEQUENCE</scope>
    <source>
        <strain evidence="1">CHK180-15479</strain>
    </source>
</reference>
<gene>
    <name evidence="1" type="ORF">H9704_06170</name>
</gene>
<reference evidence="1" key="1">
    <citation type="journal article" date="2021" name="PeerJ">
        <title>Extensive microbial diversity within the chicken gut microbiome revealed by metagenomics and culture.</title>
        <authorList>
            <person name="Gilroy R."/>
            <person name="Ravi A."/>
            <person name="Getino M."/>
            <person name="Pursley I."/>
            <person name="Horton D.L."/>
            <person name="Alikhan N.F."/>
            <person name="Baker D."/>
            <person name="Gharbi K."/>
            <person name="Hall N."/>
            <person name="Watson M."/>
            <person name="Adriaenssens E.M."/>
            <person name="Foster-Nyarko E."/>
            <person name="Jarju S."/>
            <person name="Secka A."/>
            <person name="Antonio M."/>
            <person name="Oren A."/>
            <person name="Chaudhuri R.R."/>
            <person name="La Ragione R."/>
            <person name="Hildebrand F."/>
            <person name="Pallen M.J."/>
        </authorList>
    </citation>
    <scope>NUCLEOTIDE SEQUENCE</scope>
    <source>
        <strain evidence="1">CHK180-15479</strain>
    </source>
</reference>
<dbReference type="AlphaFoldDB" id="A0A9D2MYX9"/>
<evidence type="ECO:0000313" key="1">
    <source>
        <dbReference type="EMBL" id="HJC05725.1"/>
    </source>
</evidence>
<dbReference type="Proteomes" id="UP000823910">
    <property type="component" value="Unassembled WGS sequence"/>
</dbReference>
<evidence type="ECO:0000313" key="2">
    <source>
        <dbReference type="Proteomes" id="UP000823910"/>
    </source>
</evidence>
<dbReference type="PANTHER" id="PTHR40056">
    <property type="entry name" value="HYPOTHETICAL CYTOSOLIC PROTEIN"/>
    <property type="match status" value="1"/>
</dbReference>